<accession>A0A250LDG5</accession>
<evidence type="ECO:0000313" key="7">
    <source>
        <dbReference type="Proteomes" id="UP001220209"/>
    </source>
</evidence>
<feature type="compositionally biased region" description="Basic and acidic residues" evidence="1">
    <location>
        <begin position="147"/>
        <end position="166"/>
    </location>
</feature>
<dbReference type="GeneID" id="93191543"/>
<dbReference type="EMBL" id="JAGEMX010000003">
    <property type="protein sequence ID" value="MBO1830336.1"/>
    <property type="molecule type" value="Genomic_DNA"/>
</dbReference>
<reference evidence="3" key="3">
    <citation type="submission" date="2021-01" db="EMBL/GenBank/DDBJ databases">
        <title>Outbreak of Burkholderia contaminns endophthalmitis traced to a clinical ventilation system.</title>
        <authorList>
            <person name="Lipuma J."/>
            <person name="Spilker T."/>
            <person name="Kratholm J."/>
        </authorList>
    </citation>
    <scope>NUCLEOTIDE SEQUENCE</scope>
    <source>
        <strain evidence="3">HI4954</strain>
    </source>
</reference>
<dbReference type="AlphaFoldDB" id="A0A250LDG5"/>
<evidence type="ECO:0000256" key="1">
    <source>
        <dbReference type="SAM" id="MobiDB-lite"/>
    </source>
</evidence>
<dbReference type="RefSeq" id="WP_052760016.1">
    <property type="nucleotide sequence ID" value="NZ_AP018358.1"/>
</dbReference>
<dbReference type="EMBL" id="CP090640">
    <property type="protein sequence ID" value="WFN17298.1"/>
    <property type="molecule type" value="Genomic_DNA"/>
</dbReference>
<evidence type="ECO:0000313" key="5">
    <source>
        <dbReference type="EMBL" id="WFN17298.1"/>
    </source>
</evidence>
<proteinExistence type="predicted"/>
<reference evidence="2" key="2">
    <citation type="journal article" date="2017" name="Genome Announc.">
        <title>High-Quality Draft Genome Sequence of Burkholderia contaminans CH-1, a Gram-Negative Bacterium That Metabolizes 2-Azahypoxanthine, a Plant Growth-Regulating Compound.</title>
        <authorList>
            <person name="Choi J.-H."/>
            <person name="Sugiura H."/>
            <person name="Moriuchi R."/>
            <person name="Kawagishi H."/>
            <person name="Dohra H."/>
        </authorList>
    </citation>
    <scope>NUCLEOTIDE SEQUENCE</scope>
    <source>
        <strain evidence="2">CH-1</strain>
    </source>
</reference>
<reference evidence="4 6" key="4">
    <citation type="submission" date="2021-03" db="EMBL/GenBank/DDBJ databases">
        <title>Clinical course, treatment and visual outcome of an outbreak of Burkholderia contaminans endophthalmitis following cataract surgery.</title>
        <authorList>
            <person name="Lind C."/>
            <person name="Olsen K."/>
            <person name="Angelsen N.K."/>
            <person name="Krefting E.A."/>
            <person name="Fossen K."/>
            <person name="Gravningen K."/>
            <person name="Depoorter E."/>
            <person name="Vandamme P."/>
            <person name="Bertelsen G."/>
        </authorList>
    </citation>
    <scope>NUCLEOTIDE SEQUENCE [LARGE SCALE GENOMIC DNA]</scope>
    <source>
        <strain evidence="4 6">51242556</strain>
    </source>
</reference>
<dbReference type="OrthoDB" id="8708111at2"/>
<protein>
    <submittedName>
        <fullName evidence="2">Uncharacterized protein</fullName>
    </submittedName>
</protein>
<organism evidence="2">
    <name type="scientific">Burkholderia contaminans</name>
    <dbReference type="NCBI Taxonomy" id="488447"/>
    <lineage>
        <taxon>Bacteria</taxon>
        <taxon>Pseudomonadati</taxon>
        <taxon>Pseudomonadota</taxon>
        <taxon>Betaproteobacteria</taxon>
        <taxon>Burkholderiales</taxon>
        <taxon>Burkholderiaceae</taxon>
        <taxon>Burkholderia</taxon>
        <taxon>Burkholderia cepacia complex</taxon>
    </lineage>
</organism>
<dbReference type="Proteomes" id="UP000664048">
    <property type="component" value="Unassembled WGS sequence"/>
</dbReference>
<reference evidence="2" key="1">
    <citation type="journal article" date="2016" name="Biosci. Biotechnol. Biochem.">
        <title>Bioconversion of AHX to AOH by resting cells of Burkholderia contaminans CH-1.</title>
        <authorList>
            <person name="Choi J.H."/>
            <person name="Kikuchi A."/>
            <person name="Pumkaeo P."/>
            <person name="Hirai H."/>
            <person name="Tokuyama S."/>
            <person name="Kawagishi H."/>
        </authorList>
    </citation>
    <scope>NUCLEOTIDE SEQUENCE</scope>
    <source>
        <strain evidence="2">CH-1</strain>
    </source>
</reference>
<dbReference type="Proteomes" id="UP000611459">
    <property type="component" value="Unassembled WGS sequence"/>
</dbReference>
<evidence type="ECO:0000313" key="6">
    <source>
        <dbReference type="Proteomes" id="UP000664048"/>
    </source>
</evidence>
<dbReference type="CDD" id="cd20745">
    <property type="entry name" value="FIX_RhsA_AHH_HNH-like"/>
    <property type="match status" value="1"/>
</dbReference>
<sequence>MSDQGNTVGRLYGQAAMSSVAASSANPPVVAETAAEAGWFSQAVGYVHTGLDVLGAIPEFGAIFDGANGLIYAAEGNTAEAAISGGSVIADLVPGLGTAGKAVKYGAKGVAKLGAKEAAEQLAKQEAKVLAEKEAKQLAEQEAKQAAEQAAKKAEKEAAEKAEKEAASNGGKDGGKVKGKGRCNLRPYHPDTCKAEGKTGHHVVADRAFRLPGTRRGSGRRQIPGGISEGDGLVICLEGKDRSPTSEHGKVHALYDAAELALGLKGSPPGTTELWKLEAAGAASVGAITKCNPALIMAELRAYHQSKGMGPNFKVRADPTGGLTKGMELKDFAEQMKTGAGDF</sequence>
<evidence type="ECO:0000313" key="4">
    <source>
        <dbReference type="EMBL" id="MBO1830336.1"/>
    </source>
</evidence>
<reference evidence="5 7" key="5">
    <citation type="submission" date="2021-12" db="EMBL/GenBank/DDBJ databases">
        <title>Genomic and phenotypic characterization of three Burkholderia contaminans isolates recovered from different sources.</title>
        <authorList>
            <person name="Lopez De Volder A."/>
            <person name="Fan Y."/>
            <person name="Nunvar J."/>
            <person name="Herrera T."/>
            <person name="Timp W."/>
            <person name="Degrossi J."/>
        </authorList>
    </citation>
    <scope>NUCLEOTIDE SEQUENCE [LARGE SCALE GENOMIC DNA]</scope>
    <source>
        <strain evidence="5 7">LMG 23361</strain>
    </source>
</reference>
<name>A0A250LDG5_9BURK</name>
<keyword evidence="6" id="KW-1185">Reference proteome</keyword>
<evidence type="ECO:0000313" key="3">
    <source>
        <dbReference type="EMBL" id="MBK1935440.1"/>
    </source>
</evidence>
<evidence type="ECO:0000313" key="2">
    <source>
        <dbReference type="EMBL" id="BBA42618.1"/>
    </source>
</evidence>
<dbReference type="EMBL" id="JAENIB010000031">
    <property type="protein sequence ID" value="MBK1935440.1"/>
    <property type="molecule type" value="Genomic_DNA"/>
</dbReference>
<dbReference type="EMBL" id="AP018358">
    <property type="protein sequence ID" value="BBA42618.1"/>
    <property type="molecule type" value="Genomic_DNA"/>
</dbReference>
<dbReference type="Proteomes" id="UP001220209">
    <property type="component" value="Chromosome 1"/>
</dbReference>
<feature type="region of interest" description="Disordered" evidence="1">
    <location>
        <begin position="147"/>
        <end position="183"/>
    </location>
</feature>
<gene>
    <name evidence="2" type="ORF">BCCH1_51030</name>
    <name evidence="4" type="ORF">J4M89_13180</name>
    <name evidence="3" type="ORF">JIN94_36720</name>
    <name evidence="5" type="ORF">LXE91_16730</name>
</gene>